<dbReference type="GO" id="GO:0016887">
    <property type="term" value="F:ATP hydrolysis activity"/>
    <property type="evidence" value="ECO:0007669"/>
    <property type="project" value="InterPro"/>
</dbReference>
<proteinExistence type="inferred from homology"/>
<dbReference type="AlphaFoldDB" id="W4LD17"/>
<evidence type="ECO:0000256" key="3">
    <source>
        <dbReference type="ARBA" id="ARBA00022448"/>
    </source>
</evidence>
<evidence type="ECO:0000256" key="4">
    <source>
        <dbReference type="ARBA" id="ARBA00022475"/>
    </source>
</evidence>
<dbReference type="Pfam" id="PF00005">
    <property type="entry name" value="ABC_tran"/>
    <property type="match status" value="1"/>
</dbReference>
<accession>W4LD17</accession>
<dbReference type="Pfam" id="PF08352">
    <property type="entry name" value="oligo_HPY"/>
    <property type="match status" value="1"/>
</dbReference>
<dbReference type="PROSITE" id="PS50893">
    <property type="entry name" value="ABC_TRANSPORTER_2"/>
    <property type="match status" value="1"/>
</dbReference>
<dbReference type="CDD" id="cd03257">
    <property type="entry name" value="ABC_NikE_OppD_transporters"/>
    <property type="match status" value="1"/>
</dbReference>
<evidence type="ECO:0000256" key="7">
    <source>
        <dbReference type="ARBA" id="ARBA00023136"/>
    </source>
</evidence>
<keyword evidence="3" id="KW-0813">Transport</keyword>
<gene>
    <name evidence="9" type="primary">dppD</name>
    <name evidence="9" type="ORF">ETSY1_31545</name>
</gene>
<feature type="domain" description="ABC transporter" evidence="8">
    <location>
        <begin position="7"/>
        <end position="258"/>
    </location>
</feature>
<keyword evidence="5" id="KW-0547">Nucleotide-binding</keyword>
<dbReference type="GO" id="GO:0005886">
    <property type="term" value="C:plasma membrane"/>
    <property type="evidence" value="ECO:0007669"/>
    <property type="project" value="UniProtKB-SubCell"/>
</dbReference>
<keyword evidence="4" id="KW-1003">Cell membrane</keyword>
<evidence type="ECO:0000259" key="8">
    <source>
        <dbReference type="PROSITE" id="PS50893"/>
    </source>
</evidence>
<dbReference type="FunFam" id="3.40.50.300:FF:000016">
    <property type="entry name" value="Oligopeptide ABC transporter ATP-binding component"/>
    <property type="match status" value="1"/>
</dbReference>
<keyword evidence="10" id="KW-1185">Reference proteome</keyword>
<name>W4LD17_ENTF1</name>
<comment type="subcellular location">
    <subcellularLocation>
        <location evidence="1">Cell inner membrane</location>
        <topology evidence="1">Peripheral membrane protein</topology>
    </subcellularLocation>
</comment>
<sequence>MDDRPALQVRDLQTYFFTKRGVGKAVDGVSFDLRRGETLGLVGESGCGKSMACMSVMRLNPRPASRIVNGQVLLNGEDLLQKSDKEMRRVRGKHIAVILQDPMTALNPVFTIGNQLSEPLRIHQNLRGRRLKQRAIELLRMLNIPTAESRLHSFPHHFSGGMRQRSVGSIALSCDPEVIIADEPTTSLDVTIQAAFLELLKDLQRQSNLAILFVTHDFGVVARMCDRVAVMYAGKIVETAETQRLFSAPAHPYAEALLRSVPEVNTQIERLYAIEGQPPSIFDLPQGCAFAPRCSYAQPHCWQEFPPVVELADGHTVSCWRHV</sequence>
<dbReference type="SMART" id="SM00382">
    <property type="entry name" value="AAA"/>
    <property type="match status" value="1"/>
</dbReference>
<dbReference type="PANTHER" id="PTHR43297:SF2">
    <property type="entry name" value="DIPEPTIDE TRANSPORT ATP-BINDING PROTEIN DPPD"/>
    <property type="match status" value="1"/>
</dbReference>
<comment type="caution">
    <text evidence="9">The sequence shown here is derived from an EMBL/GenBank/DDBJ whole genome shotgun (WGS) entry which is preliminary data.</text>
</comment>
<evidence type="ECO:0000256" key="5">
    <source>
        <dbReference type="ARBA" id="ARBA00022741"/>
    </source>
</evidence>
<protein>
    <submittedName>
        <fullName evidence="9">Peptide ABC transporter ATP-binding protein</fullName>
    </submittedName>
</protein>
<evidence type="ECO:0000313" key="9">
    <source>
        <dbReference type="EMBL" id="ETW95211.1"/>
    </source>
</evidence>
<dbReference type="NCBIfam" id="TIGR01727">
    <property type="entry name" value="oligo_HPY"/>
    <property type="match status" value="1"/>
</dbReference>
<comment type="similarity">
    <text evidence="2">Belongs to the ABC transporter superfamily.</text>
</comment>
<dbReference type="SUPFAM" id="SSF52540">
    <property type="entry name" value="P-loop containing nucleoside triphosphate hydrolases"/>
    <property type="match status" value="1"/>
</dbReference>
<dbReference type="GO" id="GO:0005524">
    <property type="term" value="F:ATP binding"/>
    <property type="evidence" value="ECO:0007669"/>
    <property type="project" value="UniProtKB-KW"/>
</dbReference>
<keyword evidence="7" id="KW-0472">Membrane</keyword>
<dbReference type="Proteomes" id="UP000019141">
    <property type="component" value="Unassembled WGS sequence"/>
</dbReference>
<organism evidence="9 10">
    <name type="scientific">Entotheonella factor</name>
    <dbReference type="NCBI Taxonomy" id="1429438"/>
    <lineage>
        <taxon>Bacteria</taxon>
        <taxon>Pseudomonadati</taxon>
        <taxon>Nitrospinota/Tectimicrobiota group</taxon>
        <taxon>Candidatus Tectimicrobiota</taxon>
        <taxon>Candidatus Entotheonellia</taxon>
        <taxon>Candidatus Entotheonellales</taxon>
        <taxon>Candidatus Entotheonellaceae</taxon>
        <taxon>Candidatus Entotheonella</taxon>
    </lineage>
</organism>
<keyword evidence="6 9" id="KW-0067">ATP-binding</keyword>
<evidence type="ECO:0000256" key="2">
    <source>
        <dbReference type="ARBA" id="ARBA00005417"/>
    </source>
</evidence>
<evidence type="ECO:0000313" key="10">
    <source>
        <dbReference type="Proteomes" id="UP000019141"/>
    </source>
</evidence>
<dbReference type="InterPro" id="IPR003439">
    <property type="entry name" value="ABC_transporter-like_ATP-bd"/>
</dbReference>
<evidence type="ECO:0000256" key="6">
    <source>
        <dbReference type="ARBA" id="ARBA00022840"/>
    </source>
</evidence>
<dbReference type="InterPro" id="IPR013563">
    <property type="entry name" value="Oligopep_ABC_C"/>
</dbReference>
<dbReference type="PATRIC" id="fig|1429438.4.peg.5989"/>
<dbReference type="EMBL" id="AZHW01000943">
    <property type="protein sequence ID" value="ETW95211.1"/>
    <property type="molecule type" value="Genomic_DNA"/>
</dbReference>
<dbReference type="Gene3D" id="3.40.50.300">
    <property type="entry name" value="P-loop containing nucleotide triphosphate hydrolases"/>
    <property type="match status" value="1"/>
</dbReference>
<evidence type="ECO:0000256" key="1">
    <source>
        <dbReference type="ARBA" id="ARBA00004417"/>
    </source>
</evidence>
<dbReference type="PANTHER" id="PTHR43297">
    <property type="entry name" value="OLIGOPEPTIDE TRANSPORT ATP-BINDING PROTEIN APPD"/>
    <property type="match status" value="1"/>
</dbReference>
<dbReference type="InterPro" id="IPR050388">
    <property type="entry name" value="ABC_Ni/Peptide_Import"/>
</dbReference>
<dbReference type="GO" id="GO:0015833">
    <property type="term" value="P:peptide transport"/>
    <property type="evidence" value="ECO:0007669"/>
    <property type="project" value="InterPro"/>
</dbReference>
<dbReference type="HOGENOM" id="CLU_000604_1_23_7"/>
<dbReference type="InterPro" id="IPR027417">
    <property type="entry name" value="P-loop_NTPase"/>
</dbReference>
<reference evidence="9 10" key="1">
    <citation type="journal article" date="2014" name="Nature">
        <title>An environmental bacterial taxon with a large and distinct metabolic repertoire.</title>
        <authorList>
            <person name="Wilson M.C."/>
            <person name="Mori T."/>
            <person name="Ruckert C."/>
            <person name="Uria A.R."/>
            <person name="Helf M.J."/>
            <person name="Takada K."/>
            <person name="Gernert C."/>
            <person name="Steffens U.A."/>
            <person name="Heycke N."/>
            <person name="Schmitt S."/>
            <person name="Rinke C."/>
            <person name="Helfrich E.J."/>
            <person name="Brachmann A.O."/>
            <person name="Gurgui C."/>
            <person name="Wakimoto T."/>
            <person name="Kracht M."/>
            <person name="Crusemann M."/>
            <person name="Hentschel U."/>
            <person name="Abe I."/>
            <person name="Matsunaga S."/>
            <person name="Kalinowski J."/>
            <person name="Takeyama H."/>
            <person name="Piel J."/>
        </authorList>
    </citation>
    <scope>NUCLEOTIDE SEQUENCE [LARGE SCALE GENOMIC DNA]</scope>
    <source>
        <strain evidence="10">TSY1</strain>
    </source>
</reference>
<dbReference type="InterPro" id="IPR003593">
    <property type="entry name" value="AAA+_ATPase"/>
</dbReference>